<dbReference type="PANTHER" id="PTHR45138">
    <property type="entry name" value="REGULATORY COMPONENTS OF SENSORY TRANSDUCTION SYSTEM"/>
    <property type="match status" value="1"/>
</dbReference>
<dbReference type="EMBL" id="AP009389">
    <property type="protein sequence ID" value="BAF59908.1"/>
    <property type="molecule type" value="Genomic_DNA"/>
</dbReference>
<dbReference type="STRING" id="370438.PTH_1727"/>
<dbReference type="SMART" id="SM00267">
    <property type="entry name" value="GGDEF"/>
    <property type="match status" value="1"/>
</dbReference>
<keyword evidence="1" id="KW-0175">Coiled coil</keyword>
<dbReference type="PROSITE" id="PS50887">
    <property type="entry name" value="GGDEF"/>
    <property type="match status" value="1"/>
</dbReference>
<feature type="domain" description="GGDEF" evidence="4">
    <location>
        <begin position="202"/>
        <end position="340"/>
    </location>
</feature>
<dbReference type="AlphaFoldDB" id="A5D1G5"/>
<proteinExistence type="predicted"/>
<dbReference type="PANTHER" id="PTHR45138:SF9">
    <property type="entry name" value="DIGUANYLATE CYCLASE DGCM-RELATED"/>
    <property type="match status" value="1"/>
</dbReference>
<dbReference type="Gene3D" id="6.10.340.10">
    <property type="match status" value="1"/>
</dbReference>
<accession>A5D1G5</accession>
<gene>
    <name evidence="5" type="ordered locus">PTH_1727</name>
</gene>
<dbReference type="InterPro" id="IPR003660">
    <property type="entry name" value="HAMP_dom"/>
</dbReference>
<evidence type="ECO:0000259" key="3">
    <source>
        <dbReference type="PROSITE" id="PS50885"/>
    </source>
</evidence>
<evidence type="ECO:0000256" key="1">
    <source>
        <dbReference type="SAM" id="Coils"/>
    </source>
</evidence>
<evidence type="ECO:0000256" key="2">
    <source>
        <dbReference type="SAM" id="Phobius"/>
    </source>
</evidence>
<dbReference type="InterPro" id="IPR043128">
    <property type="entry name" value="Rev_trsase/Diguanyl_cyclase"/>
</dbReference>
<dbReference type="CDD" id="cd06225">
    <property type="entry name" value="HAMP"/>
    <property type="match status" value="1"/>
</dbReference>
<evidence type="ECO:0000259" key="4">
    <source>
        <dbReference type="PROSITE" id="PS50887"/>
    </source>
</evidence>
<evidence type="ECO:0000313" key="6">
    <source>
        <dbReference type="Proteomes" id="UP000006556"/>
    </source>
</evidence>
<dbReference type="eggNOG" id="COG5000">
    <property type="taxonomic scope" value="Bacteria"/>
</dbReference>
<dbReference type="PROSITE" id="PS50885">
    <property type="entry name" value="HAMP"/>
    <property type="match status" value="1"/>
</dbReference>
<dbReference type="InterPro" id="IPR029787">
    <property type="entry name" value="Nucleotide_cyclase"/>
</dbReference>
<feature type="coiled-coil region" evidence="1">
    <location>
        <begin position="119"/>
        <end position="167"/>
    </location>
</feature>
<dbReference type="HOGENOM" id="CLU_808558_0_0_9"/>
<feature type="domain" description="HAMP" evidence="3">
    <location>
        <begin position="86"/>
        <end position="138"/>
    </location>
</feature>
<dbReference type="Pfam" id="PF00672">
    <property type="entry name" value="HAMP"/>
    <property type="match status" value="1"/>
</dbReference>
<feature type="transmembrane region" description="Helical" evidence="2">
    <location>
        <begin position="12"/>
        <end position="38"/>
    </location>
</feature>
<keyword evidence="2" id="KW-1133">Transmembrane helix</keyword>
<sequence length="343" mass="38501">MFEWFWYGKIRNLILAGFLVLAMVPSLVAVAVGYRFAVQGFARLPVEILWGHYETVNITRASAISGFVAAVLVIAASLPLAVIIARKLTHPLELLSEGADRIARGDYGITFNLRSNLEIEALAENFNKMSLKLKEERENLFRQVALLEEQKREISVQKEELARVNSRLELLSITDPLTGAYNRRYIISQLEQELAVAARHGLPLSLIMIDIDHFKKVNDTHGHQVGDEVLKDVVKVLSGCIRTADVLGRYGGEEFVVIAPFTGFQEALVLAERLRDTVSRWPFETTYGFLKLTISLGVTTFNGKEEHYHNSLIDRLLARADEEMYKAKAQGRNLVSPSFLGTV</sequence>
<keyword evidence="6" id="KW-1185">Reference proteome</keyword>
<dbReference type="KEGG" id="pth:PTH_1727"/>
<dbReference type="GO" id="GO:0052621">
    <property type="term" value="F:diguanylate cyclase activity"/>
    <property type="evidence" value="ECO:0007669"/>
    <property type="project" value="TreeGrafter"/>
</dbReference>
<dbReference type="InterPro" id="IPR050469">
    <property type="entry name" value="Diguanylate_Cyclase"/>
</dbReference>
<dbReference type="GO" id="GO:0043709">
    <property type="term" value="P:cell adhesion involved in single-species biofilm formation"/>
    <property type="evidence" value="ECO:0007669"/>
    <property type="project" value="TreeGrafter"/>
</dbReference>
<dbReference type="Proteomes" id="UP000006556">
    <property type="component" value="Chromosome"/>
</dbReference>
<dbReference type="GO" id="GO:0007165">
    <property type="term" value="P:signal transduction"/>
    <property type="evidence" value="ECO:0007669"/>
    <property type="project" value="InterPro"/>
</dbReference>
<reference evidence="6" key="1">
    <citation type="journal article" date="2008" name="Genome Res.">
        <title>The genome of Pelotomaculum thermopropionicum reveals niche-associated evolution in anaerobic microbiota.</title>
        <authorList>
            <person name="Kosaka T."/>
            <person name="Kato S."/>
            <person name="Shimoyama T."/>
            <person name="Ishii S."/>
            <person name="Abe T."/>
            <person name="Watanabe K."/>
        </authorList>
    </citation>
    <scope>NUCLEOTIDE SEQUENCE [LARGE SCALE GENOMIC DNA]</scope>
    <source>
        <strain evidence="6">DSM 13744 / JCM 10971 / SI</strain>
    </source>
</reference>
<dbReference type="SMART" id="SM00304">
    <property type="entry name" value="HAMP"/>
    <property type="match status" value="1"/>
</dbReference>
<keyword evidence="2" id="KW-0472">Membrane</keyword>
<name>A5D1G5_PELTS</name>
<dbReference type="InterPro" id="IPR000160">
    <property type="entry name" value="GGDEF_dom"/>
</dbReference>
<dbReference type="SUPFAM" id="SSF158472">
    <property type="entry name" value="HAMP domain-like"/>
    <property type="match status" value="1"/>
</dbReference>
<dbReference type="SUPFAM" id="SSF55073">
    <property type="entry name" value="Nucleotide cyclase"/>
    <property type="match status" value="1"/>
</dbReference>
<dbReference type="CDD" id="cd01949">
    <property type="entry name" value="GGDEF"/>
    <property type="match status" value="1"/>
</dbReference>
<dbReference type="eggNOG" id="COG3706">
    <property type="taxonomic scope" value="Bacteria"/>
</dbReference>
<dbReference type="GO" id="GO:1902201">
    <property type="term" value="P:negative regulation of bacterial-type flagellum-dependent cell motility"/>
    <property type="evidence" value="ECO:0007669"/>
    <property type="project" value="TreeGrafter"/>
</dbReference>
<evidence type="ECO:0000313" key="5">
    <source>
        <dbReference type="EMBL" id="BAF59908.1"/>
    </source>
</evidence>
<dbReference type="Pfam" id="PF00990">
    <property type="entry name" value="GGDEF"/>
    <property type="match status" value="1"/>
</dbReference>
<feature type="transmembrane region" description="Helical" evidence="2">
    <location>
        <begin position="58"/>
        <end position="85"/>
    </location>
</feature>
<dbReference type="NCBIfam" id="TIGR00254">
    <property type="entry name" value="GGDEF"/>
    <property type="match status" value="1"/>
</dbReference>
<keyword evidence="2" id="KW-0812">Transmembrane</keyword>
<dbReference type="Gene3D" id="3.30.70.270">
    <property type="match status" value="1"/>
</dbReference>
<protein>
    <submittedName>
        <fullName evidence="5">Hypothetical signaling protein</fullName>
    </submittedName>
</protein>
<dbReference type="GO" id="GO:0005886">
    <property type="term" value="C:plasma membrane"/>
    <property type="evidence" value="ECO:0007669"/>
    <property type="project" value="TreeGrafter"/>
</dbReference>
<dbReference type="FunFam" id="3.30.70.270:FF:000001">
    <property type="entry name" value="Diguanylate cyclase domain protein"/>
    <property type="match status" value="1"/>
</dbReference>
<organism evidence="5 6">
    <name type="scientific">Pelotomaculum thermopropionicum (strain DSM 13744 / JCM 10971 / SI)</name>
    <dbReference type="NCBI Taxonomy" id="370438"/>
    <lineage>
        <taxon>Bacteria</taxon>
        <taxon>Bacillati</taxon>
        <taxon>Bacillota</taxon>
        <taxon>Clostridia</taxon>
        <taxon>Eubacteriales</taxon>
        <taxon>Desulfotomaculaceae</taxon>
        <taxon>Pelotomaculum</taxon>
    </lineage>
</organism>